<dbReference type="AlphaFoldDB" id="A0A0J8G0F9"/>
<dbReference type="Gene3D" id="3.80.30.20">
    <property type="entry name" value="tm_1862 like domain"/>
    <property type="match status" value="1"/>
</dbReference>
<dbReference type="SFLD" id="SFLDS00029">
    <property type="entry name" value="Radical_SAM"/>
    <property type="match status" value="1"/>
</dbReference>
<dbReference type="SFLD" id="SFLDG01082">
    <property type="entry name" value="B12-binding_domain_containing"/>
    <property type="match status" value="1"/>
</dbReference>
<dbReference type="InterPro" id="IPR023404">
    <property type="entry name" value="rSAM_horseshoe"/>
</dbReference>
<reference evidence="2 3" key="1">
    <citation type="submission" date="2015-06" db="EMBL/GenBank/DDBJ databases">
        <title>Draft genome sequence of the purine-degrading Clostridium cylindrosporum HC-1 (DSM 605).</title>
        <authorList>
            <person name="Poehlein A."/>
            <person name="Schiel-Bengelsdorf B."/>
            <person name="Bengelsdorf F."/>
            <person name="Daniel R."/>
            <person name="Duerre P."/>
        </authorList>
    </citation>
    <scope>NUCLEOTIDE SEQUENCE [LARGE SCALE GENOMIC DNA]</scope>
    <source>
        <strain evidence="2 3">DSM 605</strain>
    </source>
</reference>
<dbReference type="GO" id="GO:0051539">
    <property type="term" value="F:4 iron, 4 sulfur cluster binding"/>
    <property type="evidence" value="ECO:0007669"/>
    <property type="project" value="TreeGrafter"/>
</dbReference>
<proteinExistence type="predicted"/>
<feature type="domain" description="Radical SAM core" evidence="1">
    <location>
        <begin position="148"/>
        <end position="384"/>
    </location>
</feature>
<dbReference type="InterPro" id="IPR058240">
    <property type="entry name" value="rSAM_sf"/>
</dbReference>
<dbReference type="GO" id="GO:0006779">
    <property type="term" value="P:porphyrin-containing compound biosynthetic process"/>
    <property type="evidence" value="ECO:0007669"/>
    <property type="project" value="TreeGrafter"/>
</dbReference>
<keyword evidence="2" id="KW-0560">Oxidoreductase</keyword>
<dbReference type="PANTHER" id="PTHR13932:SF1">
    <property type="entry name" value="OXYGEN-INDEPENDENT COPROPORPHYRINOGEN-III OXIDASE-LIKE PROTEIN HEMZ"/>
    <property type="match status" value="1"/>
</dbReference>
<dbReference type="SUPFAM" id="SSF102114">
    <property type="entry name" value="Radical SAM enzymes"/>
    <property type="match status" value="1"/>
</dbReference>
<dbReference type="PATRIC" id="fig|1121307.3.peg.892"/>
<dbReference type="Pfam" id="PF04055">
    <property type="entry name" value="Radical_SAM"/>
    <property type="match status" value="1"/>
</dbReference>
<dbReference type="CDD" id="cd01335">
    <property type="entry name" value="Radical_SAM"/>
    <property type="match status" value="1"/>
</dbReference>
<comment type="caution">
    <text evidence="2">The sequence shown here is derived from an EMBL/GenBank/DDBJ whole genome shotgun (WGS) entry which is preliminary data.</text>
</comment>
<dbReference type="InterPro" id="IPR034505">
    <property type="entry name" value="Coproporphyrinogen-III_oxidase"/>
</dbReference>
<organism evidence="2 3">
    <name type="scientific">Clostridium cylindrosporum DSM 605</name>
    <dbReference type="NCBI Taxonomy" id="1121307"/>
    <lineage>
        <taxon>Bacteria</taxon>
        <taxon>Bacillati</taxon>
        <taxon>Bacillota</taxon>
        <taxon>Clostridia</taxon>
        <taxon>Eubacteriales</taxon>
        <taxon>Clostridiaceae</taxon>
        <taxon>Clostridium</taxon>
    </lineage>
</organism>
<dbReference type="RefSeq" id="WP_048570722.1">
    <property type="nucleotide sequence ID" value="NZ_LFVU01000027.1"/>
</dbReference>
<dbReference type="GO" id="GO:0016491">
    <property type="term" value="F:oxidoreductase activity"/>
    <property type="evidence" value="ECO:0007669"/>
    <property type="project" value="UniProtKB-KW"/>
</dbReference>
<name>A0A0J8G0F9_CLOCY</name>
<sequence length="477" mass="54308">MIKIALVGHEFRYEAFQIASLFYEKNEFQFVDYDEADYYSIYDENAKTCTFKSKDSTLMYEEIVDDTKKNIKIGLKSSMINALKSITGKEIPWGILIGIRPTKLYHEFVSMGMVDEEIKEVLINKYYLNPDKADLLIEVAKGEKPFLTYEDGSVSVYIGIPFCPTRCVYCSFTSNPIGTNKHLVDDYLSALVKEINYTFSLIKDKGIKVDTLYIGGGTPTSLNEKQLEILLKTVSENIETDRIREYTVEAGRPDSINEEKLKLIKKYGATRISINPQTMSDETLKNIGRTHTSSDIKDKFNIARSLGFDNINMDIIIGLPGETANHVETTISEIKQLNPDSITIHTMAIKRASKLCEDGYSIENSEAKNMYDVAVNGVISMGMKPYYMYRQKNMVSPLENIGYSYRGKESIYNVQMISENISIIGLGADSVSKAIYRDENRLERIANLKDVREYIKRIDEILGNKKKALDMVEESFR</sequence>
<dbReference type="NCBIfam" id="TIGR03994">
    <property type="entry name" value="rSAM_HemZ"/>
    <property type="match status" value="1"/>
</dbReference>
<dbReference type="SMART" id="SM00729">
    <property type="entry name" value="Elp3"/>
    <property type="match status" value="1"/>
</dbReference>
<dbReference type="PANTHER" id="PTHR13932">
    <property type="entry name" value="COPROPORPHYRINIGEN III OXIDASE"/>
    <property type="match status" value="1"/>
</dbReference>
<dbReference type="SFLD" id="SFLDF00310">
    <property type="entry name" value="oxygen-independent_coproporphy"/>
    <property type="match status" value="1"/>
</dbReference>
<dbReference type="EMBL" id="LFVU01000027">
    <property type="protein sequence ID" value="KMT21276.1"/>
    <property type="molecule type" value="Genomic_DNA"/>
</dbReference>
<accession>A0A0J8G0F9</accession>
<dbReference type="Proteomes" id="UP000036756">
    <property type="component" value="Unassembled WGS sequence"/>
</dbReference>
<protein>
    <submittedName>
        <fullName evidence="2">Oxygen-independent coproporphyrinogen-III oxidase-like protein HemZ</fullName>
        <ecNumber evidence="2">1.3.99.22</ecNumber>
    </submittedName>
</protein>
<dbReference type="SFLD" id="SFLDG01065">
    <property type="entry name" value="anaerobic_coproporphyrinogen-I"/>
    <property type="match status" value="1"/>
</dbReference>
<dbReference type="STRING" id="1121307.CLCY_2c00360"/>
<dbReference type="InterPro" id="IPR007197">
    <property type="entry name" value="rSAM"/>
</dbReference>
<evidence type="ECO:0000313" key="3">
    <source>
        <dbReference type="Proteomes" id="UP000036756"/>
    </source>
</evidence>
<dbReference type="PROSITE" id="PS51918">
    <property type="entry name" value="RADICAL_SAM"/>
    <property type="match status" value="1"/>
</dbReference>
<dbReference type="InterPro" id="IPR006638">
    <property type="entry name" value="Elp3/MiaA/NifB-like_rSAM"/>
</dbReference>
<dbReference type="InterPro" id="IPR023995">
    <property type="entry name" value="HemZ"/>
</dbReference>
<evidence type="ECO:0000259" key="1">
    <source>
        <dbReference type="PROSITE" id="PS51918"/>
    </source>
</evidence>
<keyword evidence="3" id="KW-1185">Reference proteome</keyword>
<dbReference type="GO" id="GO:0005737">
    <property type="term" value="C:cytoplasm"/>
    <property type="evidence" value="ECO:0007669"/>
    <property type="project" value="TreeGrafter"/>
</dbReference>
<gene>
    <name evidence="2" type="primary">hemZ</name>
    <name evidence="2" type="ORF">CLCY_2c00360</name>
</gene>
<evidence type="ECO:0000313" key="2">
    <source>
        <dbReference type="EMBL" id="KMT21276.1"/>
    </source>
</evidence>
<dbReference type="EC" id="1.3.99.22" evidence="2"/>